<keyword evidence="2" id="KW-1185">Reference proteome</keyword>
<name>A0ABY6ABT8_9GAMM</name>
<dbReference type="RefSeq" id="WP_260996867.1">
    <property type="nucleotide sequence ID" value="NZ_CP054475.1"/>
</dbReference>
<protein>
    <submittedName>
        <fullName evidence="1">Uncharacterized protein</fullName>
    </submittedName>
</protein>
<evidence type="ECO:0000313" key="2">
    <source>
        <dbReference type="Proteomes" id="UP001065322"/>
    </source>
</evidence>
<sequence>MINMHRLLVETEVWRLLPLALTAGILVNPDAGKAMVMPYDAQISADH</sequence>
<gene>
    <name evidence="1" type="ORF">HUF19_12070</name>
</gene>
<evidence type="ECO:0000313" key="1">
    <source>
        <dbReference type="EMBL" id="UXD88117.1"/>
    </source>
</evidence>
<organism evidence="1 2">
    <name type="scientific">Thalassolituus hydrocarboniclasticus</name>
    <dbReference type="NCBI Taxonomy" id="2742796"/>
    <lineage>
        <taxon>Bacteria</taxon>
        <taxon>Pseudomonadati</taxon>
        <taxon>Pseudomonadota</taxon>
        <taxon>Gammaproteobacteria</taxon>
        <taxon>Oceanospirillales</taxon>
        <taxon>Oceanospirillaceae</taxon>
        <taxon>Thalassolituus</taxon>
    </lineage>
</organism>
<proteinExistence type="predicted"/>
<dbReference type="Proteomes" id="UP001065322">
    <property type="component" value="Chromosome"/>
</dbReference>
<dbReference type="EMBL" id="CP054475">
    <property type="protein sequence ID" value="UXD88117.1"/>
    <property type="molecule type" value="Genomic_DNA"/>
</dbReference>
<reference evidence="2" key="1">
    <citation type="submission" date="2020-06" db="EMBL/GenBank/DDBJ databases">
        <title>Thalassolituus marinus alknpb1M-1, a hydrocarbon-degrading bacterium isolated from the deep-sea overlying water using an in-situ strategy from the South China Sea basin.</title>
        <authorList>
            <person name="Dong C."/>
            <person name="Chen Y."/>
            <person name="Shao Z."/>
        </authorList>
    </citation>
    <scope>NUCLEOTIDE SEQUENCE [LARGE SCALE GENOMIC DNA]</scope>
    <source>
        <strain evidence="2">alknpb1M-1</strain>
    </source>
</reference>
<accession>A0ABY6ABT8</accession>